<reference evidence="8" key="1">
    <citation type="submission" date="2022-11" db="UniProtKB">
        <authorList>
            <consortium name="WormBaseParasite"/>
        </authorList>
    </citation>
    <scope>IDENTIFICATION</scope>
</reference>
<keyword evidence="2 4" id="KW-0067">ATP-binding</keyword>
<dbReference type="PROSITE" id="PS00107">
    <property type="entry name" value="PROTEIN_KINASE_ATP"/>
    <property type="match status" value="1"/>
</dbReference>
<dbReference type="PROSITE" id="PS00615">
    <property type="entry name" value="C_TYPE_LECTIN_1"/>
    <property type="match status" value="1"/>
</dbReference>
<name>A0A914CJY1_9BILA</name>
<dbReference type="InterPro" id="IPR000719">
    <property type="entry name" value="Prot_kinase_dom"/>
</dbReference>
<evidence type="ECO:0000256" key="3">
    <source>
        <dbReference type="ARBA" id="ARBA00023157"/>
    </source>
</evidence>
<dbReference type="InterPro" id="IPR001245">
    <property type="entry name" value="Ser-Thr/Tyr_kinase_cat_dom"/>
</dbReference>
<dbReference type="GO" id="GO:0005524">
    <property type="term" value="F:ATP binding"/>
    <property type="evidence" value="ECO:0007669"/>
    <property type="project" value="UniProtKB-UniRule"/>
</dbReference>
<dbReference type="InterPro" id="IPR016186">
    <property type="entry name" value="C-type_lectin-like/link_sf"/>
</dbReference>
<dbReference type="AlphaFoldDB" id="A0A914CJY1"/>
<dbReference type="InterPro" id="IPR008266">
    <property type="entry name" value="Tyr_kinase_AS"/>
</dbReference>
<sequence length="619" mass="70941">MNWHYLASTKSCYFLEFFVDYQRANESCAKRDSTLAIIPNEEVQNFIWALKDIDPVHSESGLIDTEGILIERVVNIDQKENLAVWLDGSKFGFNKFNGNNKIFTDAKCTHITMENTWKQLDCDVIMDIAVCEKRPQSENIFISEECPLDWHYFEETNSCYLVVRNFSMTWFDASNECKRKNGQLVSINSREENEFMGIISGLFRFWTGFYRNDIWPLNSTSGYVNWYNESSLLEENKNCIIMERDTNVNYHFWKNIECNETRAAICKMPASKANRLKGRCVVGYHFLEVTQRCHRNCKISQGLFNNGLYWLDSNCITKGVKIGGGSFGDVYKGQISLHSGTEIYEAAIKIPKNDHSFEGLINRCKDGIKENIQKEANIMLKVEHPFILPLYGISLVDNIVQIVTPYRNMGSLEGFLQKYKTIVEKEPTLLVTFCYQIATAMEHLARNNVIHGDLAARNVLVYENKEKIKDPKSNLIIPQGLNVQVADFGLATLFSGLNQEEKLIPDCLKSPPILWSAPEVLIYTKTKEPFRLKDKTPIPDEKTDIWSFGVTVWEMFSYGQSPYGNLLIGNINMENNDEISSSTARFFNSVQNKKLVNVNDNSTINETSSTDLEIHFGLP</sequence>
<evidence type="ECO:0000313" key="8">
    <source>
        <dbReference type="WBParaSite" id="ACRNAN_scaffold11414.g15540.t1"/>
    </source>
</evidence>
<dbReference type="InterPro" id="IPR016187">
    <property type="entry name" value="CTDL_fold"/>
</dbReference>
<dbReference type="Gene3D" id="3.10.100.10">
    <property type="entry name" value="Mannose-Binding Protein A, subunit A"/>
    <property type="match status" value="2"/>
</dbReference>
<dbReference type="InterPro" id="IPR011009">
    <property type="entry name" value="Kinase-like_dom_sf"/>
</dbReference>
<dbReference type="Pfam" id="PF00059">
    <property type="entry name" value="Lectin_C"/>
    <property type="match status" value="1"/>
</dbReference>
<dbReference type="PANTHER" id="PTHR24418">
    <property type="entry name" value="TYROSINE-PROTEIN KINASE"/>
    <property type="match status" value="1"/>
</dbReference>
<dbReference type="GO" id="GO:0004672">
    <property type="term" value="F:protein kinase activity"/>
    <property type="evidence" value="ECO:0007669"/>
    <property type="project" value="InterPro"/>
</dbReference>
<dbReference type="Pfam" id="PF07714">
    <property type="entry name" value="PK_Tyr_Ser-Thr"/>
    <property type="match status" value="1"/>
</dbReference>
<dbReference type="PROSITE" id="PS00109">
    <property type="entry name" value="PROTEIN_KINASE_TYR"/>
    <property type="match status" value="1"/>
</dbReference>
<dbReference type="SUPFAM" id="SSF56436">
    <property type="entry name" value="C-type lectin-like"/>
    <property type="match status" value="2"/>
</dbReference>
<dbReference type="WBParaSite" id="ACRNAN_scaffold11414.g15540.t1">
    <property type="protein sequence ID" value="ACRNAN_scaffold11414.g15540.t1"/>
    <property type="gene ID" value="ACRNAN_scaffold11414.g15540"/>
</dbReference>
<dbReference type="SMART" id="SM00034">
    <property type="entry name" value="CLECT"/>
    <property type="match status" value="2"/>
</dbReference>
<dbReference type="PROSITE" id="PS50041">
    <property type="entry name" value="C_TYPE_LECTIN_2"/>
    <property type="match status" value="1"/>
</dbReference>
<dbReference type="Gene3D" id="1.10.510.10">
    <property type="entry name" value="Transferase(Phosphotransferase) domain 1"/>
    <property type="match status" value="1"/>
</dbReference>
<evidence type="ECO:0000259" key="6">
    <source>
        <dbReference type="PROSITE" id="PS50041"/>
    </source>
</evidence>
<feature type="binding site" evidence="4">
    <location>
        <position position="349"/>
    </location>
    <ligand>
        <name>ATP</name>
        <dbReference type="ChEBI" id="CHEBI:30616"/>
    </ligand>
</feature>
<evidence type="ECO:0000313" key="7">
    <source>
        <dbReference type="Proteomes" id="UP000887540"/>
    </source>
</evidence>
<feature type="domain" description="Protein kinase" evidence="5">
    <location>
        <begin position="316"/>
        <end position="619"/>
    </location>
</feature>
<evidence type="ECO:0000256" key="4">
    <source>
        <dbReference type="PROSITE-ProRule" id="PRU10141"/>
    </source>
</evidence>
<keyword evidence="7" id="KW-1185">Reference proteome</keyword>
<dbReference type="InterPro" id="IPR050198">
    <property type="entry name" value="Non-receptor_tyrosine_kinases"/>
</dbReference>
<feature type="domain" description="C-type lectin" evidence="6">
    <location>
        <begin position="155"/>
        <end position="267"/>
    </location>
</feature>
<dbReference type="PROSITE" id="PS50011">
    <property type="entry name" value="PROTEIN_KINASE_DOM"/>
    <property type="match status" value="1"/>
</dbReference>
<evidence type="ECO:0000256" key="2">
    <source>
        <dbReference type="ARBA" id="ARBA00022840"/>
    </source>
</evidence>
<keyword evidence="1 4" id="KW-0547">Nucleotide-binding</keyword>
<evidence type="ECO:0000259" key="5">
    <source>
        <dbReference type="PROSITE" id="PS50011"/>
    </source>
</evidence>
<dbReference type="CDD" id="cd00037">
    <property type="entry name" value="CLECT"/>
    <property type="match status" value="2"/>
</dbReference>
<dbReference type="InterPro" id="IPR018378">
    <property type="entry name" value="C-type_lectin_CS"/>
</dbReference>
<organism evidence="7 8">
    <name type="scientific">Acrobeloides nanus</name>
    <dbReference type="NCBI Taxonomy" id="290746"/>
    <lineage>
        <taxon>Eukaryota</taxon>
        <taxon>Metazoa</taxon>
        <taxon>Ecdysozoa</taxon>
        <taxon>Nematoda</taxon>
        <taxon>Chromadorea</taxon>
        <taxon>Rhabditida</taxon>
        <taxon>Tylenchina</taxon>
        <taxon>Cephalobomorpha</taxon>
        <taxon>Cephaloboidea</taxon>
        <taxon>Cephalobidae</taxon>
        <taxon>Acrobeloides</taxon>
    </lineage>
</organism>
<dbReference type="InterPro" id="IPR017441">
    <property type="entry name" value="Protein_kinase_ATP_BS"/>
</dbReference>
<proteinExistence type="predicted"/>
<accession>A0A914CJY1</accession>
<dbReference type="Proteomes" id="UP000887540">
    <property type="component" value="Unplaced"/>
</dbReference>
<dbReference type="SUPFAM" id="SSF56112">
    <property type="entry name" value="Protein kinase-like (PK-like)"/>
    <property type="match status" value="1"/>
</dbReference>
<evidence type="ECO:0000256" key="1">
    <source>
        <dbReference type="ARBA" id="ARBA00022741"/>
    </source>
</evidence>
<keyword evidence="3" id="KW-1015">Disulfide bond</keyword>
<dbReference type="InterPro" id="IPR001304">
    <property type="entry name" value="C-type_lectin-like"/>
</dbReference>
<protein>
    <submittedName>
        <fullName evidence="8">Non-specific protein-tyrosine kinase</fullName>
    </submittedName>
</protein>